<organism evidence="4 5">
    <name type="scientific">Desulfobotulus mexicanus</name>
    <dbReference type="NCBI Taxonomy" id="2586642"/>
    <lineage>
        <taxon>Bacteria</taxon>
        <taxon>Pseudomonadati</taxon>
        <taxon>Thermodesulfobacteriota</taxon>
        <taxon>Desulfobacteria</taxon>
        <taxon>Desulfobacterales</taxon>
        <taxon>Desulfobacteraceae</taxon>
        <taxon>Desulfobotulus</taxon>
    </lineage>
</organism>
<dbReference type="OrthoDB" id="5452509at2"/>
<dbReference type="SUPFAM" id="SSF53850">
    <property type="entry name" value="Periplasmic binding protein-like II"/>
    <property type="match status" value="1"/>
</dbReference>
<keyword evidence="2" id="KW-0812">Transmembrane</keyword>
<protein>
    <submittedName>
        <fullName evidence="4">Transporter substrate-binding domain-containing protein</fullName>
    </submittedName>
</protein>
<comment type="caution">
    <text evidence="4">The sequence shown here is derived from an EMBL/GenBank/DDBJ whole genome shotgun (WGS) entry which is preliminary data.</text>
</comment>
<proteinExistence type="predicted"/>
<gene>
    <name evidence="4" type="ORF">FIM25_13265</name>
</gene>
<dbReference type="RefSeq" id="WP_139450182.1">
    <property type="nucleotide sequence ID" value="NZ_VDMB01000020.1"/>
</dbReference>
<sequence length="262" mass="29886">MEKKRSAILLAQGIALAFLLIAGAGFWFYMSMDPDLAKALDKNSRTLVIANGEWAPYQGASLAEGGPMSRIVAAAFERQGWTVEYVYLPWAQGLSMTEKVKTDATMLYSYNDERGKKFYYSDPVLELDTVVFYNMNKPVRWERPEDLKGLSLGGVEKYDYGFVREDDGYSIRRSSSSEINHRRLAEGRLDGAMDEVLVGMKILREENLRHRISFFPTPIKRTNYHMIISKDHPRAAEILQVFNLGLARIKEDGTFTALLEYK</sequence>
<evidence type="ECO:0000256" key="2">
    <source>
        <dbReference type="SAM" id="Phobius"/>
    </source>
</evidence>
<feature type="domain" description="Solute-binding protein family 3/N-terminal" evidence="3">
    <location>
        <begin position="70"/>
        <end position="260"/>
    </location>
</feature>
<dbReference type="Gene3D" id="3.40.190.10">
    <property type="entry name" value="Periplasmic binding protein-like II"/>
    <property type="match status" value="2"/>
</dbReference>
<dbReference type="AlphaFoldDB" id="A0A5S5MDQ3"/>
<name>A0A5S5MDQ3_9BACT</name>
<evidence type="ECO:0000259" key="3">
    <source>
        <dbReference type="Pfam" id="PF00497"/>
    </source>
</evidence>
<feature type="transmembrane region" description="Helical" evidence="2">
    <location>
        <begin position="7"/>
        <end position="30"/>
    </location>
</feature>
<evidence type="ECO:0000313" key="5">
    <source>
        <dbReference type="Proteomes" id="UP000321899"/>
    </source>
</evidence>
<dbReference type="InterPro" id="IPR001638">
    <property type="entry name" value="Solute-binding_3/MltF_N"/>
</dbReference>
<evidence type="ECO:0000313" key="4">
    <source>
        <dbReference type="EMBL" id="TYT73809.1"/>
    </source>
</evidence>
<evidence type="ECO:0000256" key="1">
    <source>
        <dbReference type="ARBA" id="ARBA00022729"/>
    </source>
</evidence>
<keyword evidence="2" id="KW-1133">Transmembrane helix</keyword>
<keyword evidence="1" id="KW-0732">Signal</keyword>
<dbReference type="Pfam" id="PF00497">
    <property type="entry name" value="SBP_bac_3"/>
    <property type="match status" value="1"/>
</dbReference>
<dbReference type="PANTHER" id="PTHR35936">
    <property type="entry name" value="MEMBRANE-BOUND LYTIC MUREIN TRANSGLYCOSYLASE F"/>
    <property type="match status" value="1"/>
</dbReference>
<reference evidence="4 5" key="1">
    <citation type="submission" date="2019-06" db="EMBL/GenBank/DDBJ databases">
        <title>Desulfobotulus mexicanus sp. nov., a novel sulfate-reducing bacterium isolated from the sediment of an alkaline crater lake in Mexico.</title>
        <authorList>
            <person name="Hirschler-Rea A."/>
        </authorList>
    </citation>
    <scope>NUCLEOTIDE SEQUENCE [LARGE SCALE GENOMIC DNA]</scope>
    <source>
        <strain evidence="4 5">PAR22N</strain>
    </source>
</reference>
<dbReference type="PANTHER" id="PTHR35936:SF25">
    <property type="entry name" value="ABC TRANSPORTER SUBSTRATE-BINDING PROTEIN"/>
    <property type="match status" value="1"/>
</dbReference>
<dbReference type="EMBL" id="VDMB01000020">
    <property type="protein sequence ID" value="TYT73809.1"/>
    <property type="molecule type" value="Genomic_DNA"/>
</dbReference>
<keyword evidence="5" id="KW-1185">Reference proteome</keyword>
<accession>A0A5S5MDQ3</accession>
<dbReference type="Proteomes" id="UP000321899">
    <property type="component" value="Unassembled WGS sequence"/>
</dbReference>
<keyword evidence="2" id="KW-0472">Membrane</keyword>